<dbReference type="PROSITE" id="PS51450">
    <property type="entry name" value="LRR"/>
    <property type="match status" value="1"/>
</dbReference>
<feature type="non-terminal residue" evidence="12">
    <location>
        <position position="1"/>
    </location>
</feature>
<dbReference type="EMBL" id="JABANO010006480">
    <property type="protein sequence ID" value="KAF4751752.1"/>
    <property type="molecule type" value="Genomic_DNA"/>
</dbReference>
<comment type="caution">
    <text evidence="12">The sequence shown here is derived from an EMBL/GenBank/DDBJ whole genome shotgun (WGS) entry which is preliminary data.</text>
</comment>
<dbReference type="GO" id="GO:0006750">
    <property type="term" value="P:glutathione biosynthetic process"/>
    <property type="evidence" value="ECO:0007669"/>
    <property type="project" value="UniProtKB-UniRule"/>
</dbReference>
<dbReference type="SUPFAM" id="SSF55931">
    <property type="entry name" value="Glutamine synthetase/guanido kinase"/>
    <property type="match status" value="1"/>
</dbReference>
<evidence type="ECO:0000256" key="1">
    <source>
        <dbReference type="ARBA" id="ARBA00005006"/>
    </source>
</evidence>
<evidence type="ECO:0000256" key="7">
    <source>
        <dbReference type="ARBA" id="ARBA00022840"/>
    </source>
</evidence>
<dbReference type="GO" id="GO:0004357">
    <property type="term" value="F:glutamate-cysteine ligase activity"/>
    <property type="evidence" value="ECO:0007669"/>
    <property type="project" value="UniProtKB-UniRule"/>
</dbReference>
<evidence type="ECO:0000313" key="13">
    <source>
        <dbReference type="Proteomes" id="UP000553632"/>
    </source>
</evidence>
<dbReference type="AlphaFoldDB" id="A0A7J6U402"/>
<dbReference type="InterPro" id="IPR001611">
    <property type="entry name" value="Leu-rich_rpt"/>
</dbReference>
<feature type="region of interest" description="Disordered" evidence="11">
    <location>
        <begin position="75"/>
        <end position="94"/>
    </location>
</feature>
<evidence type="ECO:0000256" key="9">
    <source>
        <dbReference type="ARBA" id="ARBA00032122"/>
    </source>
</evidence>
<proteinExistence type="inferred from homology"/>
<feature type="region of interest" description="Disordered" evidence="11">
    <location>
        <begin position="100"/>
        <end position="120"/>
    </location>
</feature>
<keyword evidence="7 10" id="KW-0067">ATP-binding</keyword>
<comment type="similarity">
    <text evidence="2 10">Belongs to the glutamate--cysteine ligase type 3 family.</text>
</comment>
<comment type="pathway">
    <text evidence="1 10">Sulfur metabolism; glutathione biosynthesis; glutathione from L-cysteine and L-glutamate: step 1/2.</text>
</comment>
<name>A0A7J6U402_PEROL</name>
<feature type="region of interest" description="Disordered" evidence="11">
    <location>
        <begin position="851"/>
        <end position="874"/>
    </location>
</feature>
<dbReference type="Gene3D" id="3.30.590.50">
    <property type="match status" value="1"/>
</dbReference>
<evidence type="ECO:0000256" key="11">
    <source>
        <dbReference type="SAM" id="MobiDB-lite"/>
    </source>
</evidence>
<protein>
    <recommendedName>
        <fullName evidence="3 10">Glutamate--cysteine ligase</fullName>
        <ecNumber evidence="3 10">6.3.2.2</ecNumber>
    </recommendedName>
    <alternativeName>
        <fullName evidence="9 10">Gamma-ECS</fullName>
    </alternativeName>
    <alternativeName>
        <fullName evidence="8 10">Gamma-glutamylcysteine synthetase</fullName>
    </alternativeName>
</protein>
<evidence type="ECO:0000256" key="10">
    <source>
        <dbReference type="RuleBase" id="RU367135"/>
    </source>
</evidence>
<reference evidence="12 13" key="1">
    <citation type="submission" date="2020-04" db="EMBL/GenBank/DDBJ databases">
        <title>Perkinsus olseni comparative genomics.</title>
        <authorList>
            <person name="Bogema D.R."/>
        </authorList>
    </citation>
    <scope>NUCLEOTIDE SEQUENCE [LARGE SCALE GENOMIC DNA]</scope>
    <source>
        <strain evidence="12 13">ATCC PRA-207</strain>
    </source>
</reference>
<evidence type="ECO:0000256" key="2">
    <source>
        <dbReference type="ARBA" id="ARBA00008100"/>
    </source>
</evidence>
<gene>
    <name evidence="12" type="ORF">FOZ63_003240</name>
</gene>
<dbReference type="InterPro" id="IPR004308">
    <property type="entry name" value="GCS"/>
</dbReference>
<evidence type="ECO:0000256" key="6">
    <source>
        <dbReference type="ARBA" id="ARBA00022741"/>
    </source>
</evidence>
<keyword evidence="4 10" id="KW-0436">Ligase</keyword>
<dbReference type="SUPFAM" id="SSF52058">
    <property type="entry name" value="L domain-like"/>
    <property type="match status" value="1"/>
</dbReference>
<keyword evidence="6 10" id="KW-0547">Nucleotide-binding</keyword>
<evidence type="ECO:0000256" key="5">
    <source>
        <dbReference type="ARBA" id="ARBA00022684"/>
    </source>
</evidence>
<keyword evidence="5 10" id="KW-0317">Glutathione biosynthesis</keyword>
<accession>A0A7J6U402</accession>
<dbReference type="Proteomes" id="UP000553632">
    <property type="component" value="Unassembled WGS sequence"/>
</dbReference>
<dbReference type="InterPro" id="IPR014746">
    <property type="entry name" value="Gln_synth/guanido_kin_cat_dom"/>
</dbReference>
<dbReference type="UniPathway" id="UPA00142">
    <property type="reaction ID" value="UER00209"/>
</dbReference>
<feature type="compositionally biased region" description="Basic and acidic residues" evidence="11">
    <location>
        <begin position="851"/>
        <end position="861"/>
    </location>
</feature>
<evidence type="ECO:0000313" key="12">
    <source>
        <dbReference type="EMBL" id="KAF4751752.1"/>
    </source>
</evidence>
<dbReference type="GO" id="GO:0005524">
    <property type="term" value="F:ATP binding"/>
    <property type="evidence" value="ECO:0007669"/>
    <property type="project" value="UniProtKB-UniRule"/>
</dbReference>
<keyword evidence="13" id="KW-1185">Reference proteome</keyword>
<evidence type="ECO:0000256" key="4">
    <source>
        <dbReference type="ARBA" id="ARBA00022598"/>
    </source>
</evidence>
<dbReference type="PANTHER" id="PTHR11164:SF0">
    <property type="entry name" value="GLUTAMATE--CYSTEINE LIGASE CATALYTIC SUBUNIT"/>
    <property type="match status" value="1"/>
</dbReference>
<dbReference type="Pfam" id="PF03074">
    <property type="entry name" value="GCS"/>
    <property type="match status" value="1"/>
</dbReference>
<organism evidence="12 13">
    <name type="scientific">Perkinsus olseni</name>
    <name type="common">Perkinsus atlanticus</name>
    <dbReference type="NCBI Taxonomy" id="32597"/>
    <lineage>
        <taxon>Eukaryota</taxon>
        <taxon>Sar</taxon>
        <taxon>Alveolata</taxon>
        <taxon>Perkinsozoa</taxon>
        <taxon>Perkinsea</taxon>
        <taxon>Perkinsida</taxon>
        <taxon>Perkinsidae</taxon>
        <taxon>Perkinsus</taxon>
    </lineage>
</organism>
<comment type="catalytic activity">
    <reaction evidence="10">
        <text>L-cysteine + L-glutamate + ATP = gamma-L-glutamyl-L-cysteine + ADP + phosphate + H(+)</text>
        <dbReference type="Rhea" id="RHEA:13285"/>
        <dbReference type="ChEBI" id="CHEBI:15378"/>
        <dbReference type="ChEBI" id="CHEBI:29985"/>
        <dbReference type="ChEBI" id="CHEBI:30616"/>
        <dbReference type="ChEBI" id="CHEBI:35235"/>
        <dbReference type="ChEBI" id="CHEBI:43474"/>
        <dbReference type="ChEBI" id="CHEBI:58173"/>
        <dbReference type="ChEBI" id="CHEBI:456216"/>
        <dbReference type="EC" id="6.3.2.2"/>
    </reaction>
</comment>
<dbReference type="Pfam" id="PF13855">
    <property type="entry name" value="LRR_8"/>
    <property type="match status" value="1"/>
</dbReference>
<evidence type="ECO:0000256" key="3">
    <source>
        <dbReference type="ARBA" id="ARBA00012220"/>
    </source>
</evidence>
<dbReference type="Gene3D" id="3.80.10.10">
    <property type="entry name" value="Ribonuclease Inhibitor"/>
    <property type="match status" value="1"/>
</dbReference>
<dbReference type="PANTHER" id="PTHR11164">
    <property type="entry name" value="GLUTAMATE CYSTEINE LIGASE"/>
    <property type="match status" value="1"/>
</dbReference>
<sequence length="874" mass="97250">MATVSHEKSKEDPKKKDALAVVASPTITYTNIMGYLDVTGEPLDFSFKELGCCEDMIREVPRGGKRIPIVVEEKPEEGTEADQTAGQSGPPALQVLVPEEEEGNSDGDGENKEDAPLEGGEVPLPGIEPEVEEPAPVVVCDTPVILTKPMTVYLKLNNNSICSLAGFSESLTSVMVKHTERLQILDLSFNSLTKVDADILEYPNLQALYLHGNCIDRLSTFVKLRKLPKLRSLTANGNPIESREKVYRLYLVGALTWSEGESEYRLKALDHSAVTEEEAAIAQGWYDIRIVVERAFFEITLEYAGHLHRAELMKEKMQLLREQQGMNLFDIFCALVDKMDDSPAVPDYSVEVESQPKICQPELLWAVVKGFVAAPRYYDRDIFREYTVKKRRSVVDWFTPSVVRACPSLPVKSAEFAVEDSEEDMVLSLSSEDGCKWKYSIKVIEESCAIHLEVVMFSSSEEEDSTVDPGPLQKHVDTLSFIAVKVSFLSTAAFGGEDILAVSYSKDFAQICAIAKAFEMMDPSLKKCPGYRVDPDAHGTAEVAFESPSVEDSSPAEGVESIKTDAIEQLINDWKRAKDWKKPVEELHWGDEMEYMLTSMPSDGVAPPKPYYYANKVLDKLHEVDSDTWKPEYASYMIEGVKVPPLLLTENDIAKQVLSSLIKRRRTAEAALPEDVHVMSIPAFPTLGAEYTHRGDHLKGPTAESILVPDEVITPHVRFETLTKSVRARKGAKVAIAPPLYKDINTVSNGGVDFDSAKTPWQLKKTGLDQSRDPLKDRVYLDATVFGFGQCCLQCTFEAPSLPAARLLHDQMCVLAPLFLALSAAAPFQRGMVTDVDARYELLSQCVDDRTAEEADPKNPEFKQQGRMPETIHR</sequence>
<evidence type="ECO:0000256" key="8">
    <source>
        <dbReference type="ARBA" id="ARBA00030585"/>
    </source>
</evidence>
<dbReference type="InterPro" id="IPR032675">
    <property type="entry name" value="LRR_dom_sf"/>
</dbReference>
<dbReference type="EC" id="6.3.2.2" evidence="3 10"/>